<feature type="compositionally biased region" description="Basic residues" evidence="2">
    <location>
        <begin position="82"/>
        <end position="91"/>
    </location>
</feature>
<feature type="compositionally biased region" description="Acidic residues" evidence="2">
    <location>
        <begin position="454"/>
        <end position="467"/>
    </location>
</feature>
<organism evidence="4 5">
    <name type="scientific">Pandoravirus dulcis</name>
    <dbReference type="NCBI Taxonomy" id="1349409"/>
    <lineage>
        <taxon>Viruses</taxon>
        <taxon>Pandoravirus</taxon>
    </lineage>
</organism>
<name>S4VWC2_9VIRU</name>
<sequence length="801" mass="87750">MRPSPRQRATRTSATKRKKRGLSLFLSFSLSVSPSVLGRPAEGRKTQPAHPRMKQAKKKRKEKEPVVALGGRAADPLFRVGQRRRRTKRPSRCTQEQTPQKNSCEKKKNCRRRSLDAFFPHWRGFWAGSRRATLYAAPRVSGLSREVGFIAPDGRAAPCRAAFFVPFFRRVLLRARKEANPVSAQRSALPGDDRRAGERVPGKEKSRRRQIKTTARPPHQRRQGEIRGEERGKRFFFKKKQKKVGRKKKRKDAQTMRDTTMHGLSDETPMTPIDMLLHGGAPAPLSPPPPSTTDQRGPAVILRCGSATADEVARYAAHLLIEGAVDDPDTDTAPRQVGHGVCAGRAYPSHDDGTGTRAQAASRWTTPRSRLRIEAVGPSRDANDKRVTLFQPDAGTWRFVDPEGRRLALAVTVNAAKPVSSECDPRLYWEAVLTYHGRDPAQAPVPFGGGGGGGDDDSGDDGDDGEEDARAALDAFMATAHKHAEPKVVDRITIRRWTGTHWMRHARPTKRPLDTLFLPADTVRDVVDDLTDFLGGEAEYARFGRPYKRVYLLSGAPGLGKSSLALALAGHFDMDLYVYAIDDESTDQGLGAAVSAADAPCVLLIEDVDAAGTGGKSHLTLSGLTNVLDGAQTRHGVAVFLTTNHPDRLGAVLTRSGRVDKWLRFDAATADQIEAMVRHYFASQFASDSVQSRLTTQSSSTNVGGEHAGTPNGQKNGADKENETKRRDRSLARIAETLARRRISAAALSEFLFDHRRSEDIVADLVACAKTIGRRAATPSPRAPGGIDGCRDDVDVTSMYC</sequence>
<dbReference type="Proteomes" id="UP000201566">
    <property type="component" value="Segment"/>
</dbReference>
<evidence type="ECO:0000259" key="3">
    <source>
        <dbReference type="SMART" id="SM00382"/>
    </source>
</evidence>
<dbReference type="GO" id="GO:0016887">
    <property type="term" value="F:ATP hydrolysis activity"/>
    <property type="evidence" value="ECO:0007669"/>
    <property type="project" value="InterPro"/>
</dbReference>
<accession>S4VWC2</accession>
<feature type="region of interest" description="Disordered" evidence="2">
    <location>
        <begin position="1"/>
        <end position="21"/>
    </location>
</feature>
<feature type="compositionally biased region" description="Basic and acidic residues" evidence="2">
    <location>
        <begin position="222"/>
        <end position="233"/>
    </location>
</feature>
<dbReference type="InterPro" id="IPR003959">
    <property type="entry name" value="ATPase_AAA_core"/>
</dbReference>
<dbReference type="InterPro" id="IPR027417">
    <property type="entry name" value="P-loop_NTPase"/>
</dbReference>
<dbReference type="Gene3D" id="3.40.50.300">
    <property type="entry name" value="P-loop containing nucleotide triphosphate hydrolases"/>
    <property type="match status" value="1"/>
</dbReference>
<evidence type="ECO:0000256" key="1">
    <source>
        <dbReference type="ARBA" id="ARBA00007448"/>
    </source>
</evidence>
<comment type="similarity">
    <text evidence="1">Belongs to the AAA ATPase family. BCS1 subfamily.</text>
</comment>
<gene>
    <name evidence="4" type="ORF">pdul_cds_264</name>
</gene>
<feature type="region of interest" description="Disordered" evidence="2">
    <location>
        <begin position="35"/>
        <end position="66"/>
    </location>
</feature>
<feature type="compositionally biased region" description="Basic residues" evidence="2">
    <location>
        <begin position="51"/>
        <end position="61"/>
    </location>
</feature>
<feature type="compositionally biased region" description="Basic and acidic residues" evidence="2">
    <location>
        <begin position="717"/>
        <end position="729"/>
    </location>
</feature>
<proteinExistence type="inferred from homology"/>
<feature type="domain" description="AAA+ ATPase" evidence="3">
    <location>
        <begin position="547"/>
        <end position="669"/>
    </location>
</feature>
<reference evidence="4 5" key="1">
    <citation type="journal article" date="2013" name="Science">
        <title>Pandoraviruses: amoeba viruses with genomes up to 2.5 Mb reaching that of parasitic eukaryotes.</title>
        <authorList>
            <person name="Philippe N."/>
            <person name="Legendre M."/>
            <person name="Doutre G."/>
            <person name="Coute Y."/>
            <person name="Poirot O."/>
            <person name="Lescot M."/>
            <person name="Arslan D."/>
            <person name="Seltzer V."/>
            <person name="Bertaux L."/>
            <person name="Bruley C."/>
            <person name="Garin J."/>
            <person name="Claverie J.M."/>
            <person name="Abergel C."/>
        </authorList>
    </citation>
    <scope>NUCLEOTIDE SEQUENCE [LARGE SCALE GENOMIC DNA]</scope>
    <source>
        <strain evidence="4">Melbourne</strain>
    </source>
</reference>
<dbReference type="Pfam" id="PF00004">
    <property type="entry name" value="AAA"/>
    <property type="match status" value="1"/>
</dbReference>
<dbReference type="EMBL" id="KC977570">
    <property type="protein sequence ID" value="AGO82234.2"/>
    <property type="molecule type" value="Genomic_DNA"/>
</dbReference>
<evidence type="ECO:0000256" key="2">
    <source>
        <dbReference type="SAM" id="MobiDB-lite"/>
    </source>
</evidence>
<dbReference type="InterPro" id="IPR003593">
    <property type="entry name" value="AAA+_ATPase"/>
</dbReference>
<feature type="compositionally biased region" description="Basic residues" evidence="2">
    <location>
        <begin position="234"/>
        <end position="251"/>
    </location>
</feature>
<feature type="region of interest" description="Disordered" evidence="2">
    <location>
        <begin position="179"/>
        <end position="296"/>
    </location>
</feature>
<feature type="region of interest" description="Disordered" evidence="2">
    <location>
        <begin position="82"/>
        <end position="109"/>
    </location>
</feature>
<evidence type="ECO:0000313" key="4">
    <source>
        <dbReference type="EMBL" id="AGO82234.2"/>
    </source>
</evidence>
<feature type="compositionally biased region" description="Polar residues" evidence="2">
    <location>
        <begin position="356"/>
        <end position="368"/>
    </location>
</feature>
<protein>
    <submittedName>
        <fullName evidence="4">AAA ATPase domain containing protein</fullName>
    </submittedName>
</protein>
<feature type="region of interest" description="Disordered" evidence="2">
    <location>
        <begin position="439"/>
        <end position="467"/>
    </location>
</feature>
<dbReference type="KEGG" id="vg:16512889"/>
<dbReference type="RefSeq" id="YP_008318903.2">
    <property type="nucleotide sequence ID" value="NC_021858.1"/>
</dbReference>
<dbReference type="PANTHER" id="PTHR23070">
    <property type="entry name" value="BCS1 AAA-TYPE ATPASE"/>
    <property type="match status" value="1"/>
</dbReference>
<feature type="region of interest" description="Disordered" evidence="2">
    <location>
        <begin position="692"/>
        <end position="729"/>
    </location>
</feature>
<dbReference type="SMART" id="SM00382">
    <property type="entry name" value="AAA"/>
    <property type="match status" value="1"/>
</dbReference>
<feature type="compositionally biased region" description="Polar residues" evidence="2">
    <location>
        <begin position="93"/>
        <end position="102"/>
    </location>
</feature>
<dbReference type="InterPro" id="IPR050747">
    <property type="entry name" value="Mitochondrial_chaperone_BCS1"/>
</dbReference>
<feature type="region of interest" description="Disordered" evidence="2">
    <location>
        <begin position="337"/>
        <end position="368"/>
    </location>
</feature>
<evidence type="ECO:0000313" key="5">
    <source>
        <dbReference type="Proteomes" id="UP000201566"/>
    </source>
</evidence>
<dbReference type="SUPFAM" id="SSF52540">
    <property type="entry name" value="P-loop containing nucleoside triphosphate hydrolases"/>
    <property type="match status" value="1"/>
</dbReference>
<dbReference type="GO" id="GO:0005524">
    <property type="term" value="F:ATP binding"/>
    <property type="evidence" value="ECO:0007669"/>
    <property type="project" value="InterPro"/>
</dbReference>
<dbReference type="GeneID" id="16512889"/>
<feature type="compositionally biased region" description="Polar residues" evidence="2">
    <location>
        <begin position="692"/>
        <end position="703"/>
    </location>
</feature>
<feature type="compositionally biased region" description="Basic and acidic residues" evidence="2">
    <location>
        <begin position="191"/>
        <end position="204"/>
    </location>
</feature>